<keyword evidence="3" id="KW-0813">Transport</keyword>
<feature type="transmembrane region" description="Helical" evidence="8">
    <location>
        <begin position="122"/>
        <end position="141"/>
    </location>
</feature>
<evidence type="ECO:0000313" key="10">
    <source>
        <dbReference type="Proteomes" id="UP000886796"/>
    </source>
</evidence>
<dbReference type="Proteomes" id="UP000886796">
    <property type="component" value="Unassembled WGS sequence"/>
</dbReference>
<gene>
    <name evidence="9" type="ORF">IAB74_00120</name>
</gene>
<evidence type="ECO:0000256" key="3">
    <source>
        <dbReference type="ARBA" id="ARBA00022448"/>
    </source>
</evidence>
<evidence type="ECO:0000313" key="9">
    <source>
        <dbReference type="EMBL" id="HIQ66902.1"/>
    </source>
</evidence>
<dbReference type="PANTHER" id="PTHR38438">
    <property type="entry name" value="RIBOFLAVIN TRANSPORTER RIBU"/>
    <property type="match status" value="1"/>
</dbReference>
<evidence type="ECO:0000256" key="2">
    <source>
        <dbReference type="ARBA" id="ARBA00005540"/>
    </source>
</evidence>
<dbReference type="EMBL" id="DVFK01000003">
    <property type="protein sequence ID" value="HIQ66902.1"/>
    <property type="molecule type" value="Genomic_DNA"/>
</dbReference>
<organism evidence="9 10">
    <name type="scientific">Candidatus Faecousia excrementigallinarum</name>
    <dbReference type="NCBI Taxonomy" id="2840806"/>
    <lineage>
        <taxon>Bacteria</taxon>
        <taxon>Bacillati</taxon>
        <taxon>Bacillota</taxon>
        <taxon>Clostridia</taxon>
        <taxon>Eubacteriales</taxon>
        <taxon>Oscillospiraceae</taxon>
        <taxon>Faecousia</taxon>
    </lineage>
</organism>
<evidence type="ECO:0000256" key="5">
    <source>
        <dbReference type="ARBA" id="ARBA00022692"/>
    </source>
</evidence>
<dbReference type="InterPro" id="IPR024529">
    <property type="entry name" value="ECF_trnsprt_substrate-spec"/>
</dbReference>
<keyword evidence="7 8" id="KW-0472">Membrane</keyword>
<keyword evidence="6 8" id="KW-1133">Transmembrane helix</keyword>
<evidence type="ECO:0000256" key="4">
    <source>
        <dbReference type="ARBA" id="ARBA00022475"/>
    </source>
</evidence>
<dbReference type="InterPro" id="IPR025720">
    <property type="entry name" value="RibU"/>
</dbReference>
<dbReference type="AlphaFoldDB" id="A0A9D0Z0D5"/>
<comment type="similarity">
    <text evidence="2">Belongs to the prokaryotic riboflavin transporter (P-RFT) (TC 2.A.87) family.</text>
</comment>
<dbReference type="Gene3D" id="1.10.1760.20">
    <property type="match status" value="1"/>
</dbReference>
<evidence type="ECO:0000256" key="8">
    <source>
        <dbReference type="SAM" id="Phobius"/>
    </source>
</evidence>
<keyword evidence="5 8" id="KW-0812">Transmembrane</keyword>
<sequence length="238" mass="25757">MSQLLADLQKNLSFVLVSAAIVVVIILLSRLGERFLPDLHRPSKARFVTIVGICAALAAVLYTLDFPLPFLAPDFYKLDFSELPVLLCGFYLGPTAAVTCEAIKIVLKLLLKGTTTAFVGDLANFVVGCSFVIPAVILYHIHKTRKWAVWGLVAGTLVMTVFGSLFNAVYLLPKFAQLYFGSDLSRIIAMGGAVNPAISSVTTFVVLAVAPLNLIKGVLISVLTLLLYKRVARPLFGK</sequence>
<name>A0A9D0Z0D5_9FIRM</name>
<feature type="transmembrane region" description="Helical" evidence="8">
    <location>
        <begin position="45"/>
        <end position="64"/>
    </location>
</feature>
<reference evidence="9" key="1">
    <citation type="submission" date="2020-10" db="EMBL/GenBank/DDBJ databases">
        <authorList>
            <person name="Gilroy R."/>
        </authorList>
    </citation>
    <scope>NUCLEOTIDE SEQUENCE</scope>
    <source>
        <strain evidence="9">13361</strain>
    </source>
</reference>
<comment type="caution">
    <text evidence="9">The sequence shown here is derived from an EMBL/GenBank/DDBJ whole genome shotgun (WGS) entry which is preliminary data.</text>
</comment>
<accession>A0A9D0Z0D5</accession>
<feature type="transmembrane region" description="Helical" evidence="8">
    <location>
        <begin position="147"/>
        <end position="171"/>
    </location>
</feature>
<evidence type="ECO:0000256" key="7">
    <source>
        <dbReference type="ARBA" id="ARBA00023136"/>
    </source>
</evidence>
<protein>
    <submittedName>
        <fullName evidence="9">ECF transporter S component</fullName>
    </submittedName>
</protein>
<dbReference type="GO" id="GO:0005886">
    <property type="term" value="C:plasma membrane"/>
    <property type="evidence" value="ECO:0007669"/>
    <property type="project" value="UniProtKB-SubCell"/>
</dbReference>
<proteinExistence type="inferred from homology"/>
<dbReference type="GO" id="GO:0032217">
    <property type="term" value="F:riboflavin transmembrane transporter activity"/>
    <property type="evidence" value="ECO:0007669"/>
    <property type="project" value="InterPro"/>
</dbReference>
<reference evidence="9" key="2">
    <citation type="journal article" date="2021" name="PeerJ">
        <title>Extensive microbial diversity within the chicken gut microbiome revealed by metagenomics and culture.</title>
        <authorList>
            <person name="Gilroy R."/>
            <person name="Ravi A."/>
            <person name="Getino M."/>
            <person name="Pursley I."/>
            <person name="Horton D.L."/>
            <person name="Alikhan N.F."/>
            <person name="Baker D."/>
            <person name="Gharbi K."/>
            <person name="Hall N."/>
            <person name="Watson M."/>
            <person name="Adriaenssens E.M."/>
            <person name="Foster-Nyarko E."/>
            <person name="Jarju S."/>
            <person name="Secka A."/>
            <person name="Antonio M."/>
            <person name="Oren A."/>
            <person name="Chaudhuri R.R."/>
            <person name="La Ragione R."/>
            <person name="Hildebrand F."/>
            <person name="Pallen M.J."/>
        </authorList>
    </citation>
    <scope>NUCLEOTIDE SEQUENCE</scope>
    <source>
        <strain evidence="9">13361</strain>
    </source>
</reference>
<feature type="transmembrane region" description="Helical" evidence="8">
    <location>
        <begin position="12"/>
        <end position="33"/>
    </location>
</feature>
<dbReference type="PANTHER" id="PTHR38438:SF1">
    <property type="entry name" value="RIBOFLAVIN TRANSPORTER RIBU"/>
    <property type="match status" value="1"/>
</dbReference>
<evidence type="ECO:0000256" key="1">
    <source>
        <dbReference type="ARBA" id="ARBA00004651"/>
    </source>
</evidence>
<keyword evidence="4" id="KW-1003">Cell membrane</keyword>
<comment type="subcellular location">
    <subcellularLocation>
        <location evidence="1">Cell membrane</location>
        <topology evidence="1">Multi-pass membrane protein</topology>
    </subcellularLocation>
</comment>
<dbReference type="Pfam" id="PF12822">
    <property type="entry name" value="ECF_trnsprt"/>
    <property type="match status" value="1"/>
</dbReference>
<feature type="transmembrane region" description="Helical" evidence="8">
    <location>
        <begin position="84"/>
        <end position="110"/>
    </location>
</feature>
<evidence type="ECO:0000256" key="6">
    <source>
        <dbReference type="ARBA" id="ARBA00022989"/>
    </source>
</evidence>
<feature type="transmembrane region" description="Helical" evidence="8">
    <location>
        <begin position="204"/>
        <end position="228"/>
    </location>
</feature>